<evidence type="ECO:0000313" key="1">
    <source>
        <dbReference type="EMBL" id="KAH7847998.1"/>
    </source>
</evidence>
<reference evidence="1 2" key="1">
    <citation type="journal article" date="2021" name="Hortic Res">
        <title>High-quality reference genome and annotation aids understanding of berry development for evergreen blueberry (Vaccinium darrowii).</title>
        <authorList>
            <person name="Yu J."/>
            <person name="Hulse-Kemp A.M."/>
            <person name="Babiker E."/>
            <person name="Staton M."/>
        </authorList>
    </citation>
    <scope>NUCLEOTIDE SEQUENCE [LARGE SCALE GENOMIC DNA]</scope>
    <source>
        <strain evidence="2">cv. NJ 8807/NJ 8810</strain>
        <tissue evidence="1">Young leaf</tissue>
    </source>
</reference>
<protein>
    <submittedName>
        <fullName evidence="1">Uncharacterized protein</fullName>
    </submittedName>
</protein>
<organism evidence="1 2">
    <name type="scientific">Vaccinium darrowii</name>
    <dbReference type="NCBI Taxonomy" id="229202"/>
    <lineage>
        <taxon>Eukaryota</taxon>
        <taxon>Viridiplantae</taxon>
        <taxon>Streptophyta</taxon>
        <taxon>Embryophyta</taxon>
        <taxon>Tracheophyta</taxon>
        <taxon>Spermatophyta</taxon>
        <taxon>Magnoliopsida</taxon>
        <taxon>eudicotyledons</taxon>
        <taxon>Gunneridae</taxon>
        <taxon>Pentapetalae</taxon>
        <taxon>asterids</taxon>
        <taxon>Ericales</taxon>
        <taxon>Ericaceae</taxon>
        <taxon>Vaccinioideae</taxon>
        <taxon>Vaccinieae</taxon>
        <taxon>Vaccinium</taxon>
    </lineage>
</organism>
<proteinExistence type="predicted"/>
<dbReference type="EMBL" id="CM037155">
    <property type="protein sequence ID" value="KAH7847998.1"/>
    <property type="molecule type" value="Genomic_DNA"/>
</dbReference>
<name>A0ACB7Y464_9ERIC</name>
<keyword evidence="2" id="KW-1185">Reference proteome</keyword>
<comment type="caution">
    <text evidence="1">The sequence shown here is derived from an EMBL/GenBank/DDBJ whole genome shotgun (WGS) entry which is preliminary data.</text>
</comment>
<gene>
    <name evidence="1" type="ORF">Vadar_032594</name>
</gene>
<sequence length="86" mass="9653">MQTLAVSLAYMIYDLGCGLFEKHVKIDNSILHLVCIIGIWAGLAYEKAMALGLQLVSAFWFYKIARMVKYKLAKITSTSKELAKAH</sequence>
<dbReference type="Proteomes" id="UP000828048">
    <property type="component" value="Chromosome 5"/>
</dbReference>
<accession>A0ACB7Y464</accession>
<evidence type="ECO:0000313" key="2">
    <source>
        <dbReference type="Proteomes" id="UP000828048"/>
    </source>
</evidence>